<feature type="region of interest" description="Disordered" evidence="2">
    <location>
        <begin position="778"/>
        <end position="797"/>
    </location>
</feature>
<dbReference type="Gene3D" id="3.30.565.10">
    <property type="entry name" value="Histidine kinase-like ATPase, C-terminal domain"/>
    <property type="match status" value="1"/>
</dbReference>
<keyword evidence="5" id="KW-1185">Reference proteome</keyword>
<feature type="region of interest" description="Disordered" evidence="2">
    <location>
        <begin position="1"/>
        <end position="102"/>
    </location>
</feature>
<organism evidence="4 5">
    <name type="scientific">Streptomyces pluripotens</name>
    <dbReference type="NCBI Taxonomy" id="1355015"/>
    <lineage>
        <taxon>Bacteria</taxon>
        <taxon>Bacillati</taxon>
        <taxon>Actinomycetota</taxon>
        <taxon>Actinomycetes</taxon>
        <taxon>Kitasatosporales</taxon>
        <taxon>Streptomycetaceae</taxon>
        <taxon>Streptomyces</taxon>
    </lineage>
</organism>
<evidence type="ECO:0000259" key="3">
    <source>
        <dbReference type="SMART" id="SM00331"/>
    </source>
</evidence>
<dbReference type="AlphaFoldDB" id="A0A221NZX0"/>
<feature type="compositionally biased region" description="Polar residues" evidence="2">
    <location>
        <begin position="35"/>
        <end position="44"/>
    </location>
</feature>
<protein>
    <recommendedName>
        <fullName evidence="3">PPM-type phosphatase domain-containing protein</fullName>
    </recommendedName>
</protein>
<sequence length="839" mass="90245">MMLQECIRGRPTHPTAASGWRFSPQWTRRIRPGPSATTQDGRSRVTGHSKSSHATPKGESMDDMKEASASRTRERGRPRTPTPGHADHGGERTADSPGVPNISKRDRVLSAVLQLAVKDLDASTGIAYVPADDGETLAAVVAVGHPVSMFTTIERISIHDTRYTAAIAYRTRKQSVASFPDVLAGPARIDAIMPFPFTVASTPLVAAQHLYGVLTVIWVPPLGPKEISSREREYITSRAKELVGELEDLDDEQLQSTPAGAPAFFLLPDMVTDSASHSVSTPGGDRPVDGATTAGYSGTAFLYQIYKLAFALTATMRLNDIVDIVAARIMKPFGAQRMAICAVDNDRPRILGYSGYPQGVNHFDTRDPWSPDSGTVRFFTLGDPEFLETAEEVAQAGLGPLTDGRGACALLPLTSAGHREGTLVLSFSAPHRFLSEERAALVAMAGLLGQALGRTRQFEAEHALVRGLQQELLPHTLPHMRELDTVARYVPAAAGIEVGGDWYDVLTLADGNVGLVIGDVEGHSPAAATTMGQIRSVVRAYAAEGHRPADLLGRTNRLLTELGTAHFATCCCLWLDLRVGTAELACAGHPLPLLSTPGGGIAAPDVTVGLPLGVATEEVYRQTEIPLPAGSVLALYTDGLVQSRTVDPGTGTRMLCDALSQAHGQRLEDLADRLMDVAGEAEEHEDDIALLLVRFHGAPADTLRRVSRMFVQRHDLQGVGQVRRFLEEQLRRWGRDEMCYDVKLMTTELVTNALLHADSDVDVRLLESPNHIRVEVRDSDPRPPVPAPITVSGTGDADTEHGRGLIIVETLASAWGNSPSGRGKSVWFETAAASTTPSR</sequence>
<dbReference type="SUPFAM" id="SSF55874">
    <property type="entry name" value="ATPase domain of HSP90 chaperone/DNA topoisomerase II/histidine kinase"/>
    <property type="match status" value="1"/>
</dbReference>
<dbReference type="KEGG" id="splu:LK06_016540"/>
<dbReference type="PANTHER" id="PTHR43156:SF2">
    <property type="entry name" value="STAGE II SPORULATION PROTEIN E"/>
    <property type="match status" value="1"/>
</dbReference>
<keyword evidence="1" id="KW-0378">Hydrolase</keyword>
<gene>
    <name evidence="4" type="ORF">LK07_17690</name>
</gene>
<dbReference type="SUPFAM" id="SSF81606">
    <property type="entry name" value="PP2C-like"/>
    <property type="match status" value="1"/>
</dbReference>
<dbReference type="CDD" id="cd16936">
    <property type="entry name" value="HATPase_RsbW-like"/>
    <property type="match status" value="1"/>
</dbReference>
<dbReference type="EMBL" id="CP022433">
    <property type="protein sequence ID" value="ASN25563.1"/>
    <property type="molecule type" value="Genomic_DNA"/>
</dbReference>
<feature type="compositionally biased region" description="Basic and acidic residues" evidence="2">
    <location>
        <begin position="85"/>
        <end position="94"/>
    </location>
</feature>
<feature type="domain" description="PPM-type phosphatase" evidence="3">
    <location>
        <begin position="483"/>
        <end position="695"/>
    </location>
</feature>
<proteinExistence type="predicted"/>
<dbReference type="Proteomes" id="UP000031501">
    <property type="component" value="Chromosome"/>
</dbReference>
<dbReference type="Pfam" id="PF13185">
    <property type="entry name" value="GAF_2"/>
    <property type="match status" value="1"/>
</dbReference>
<evidence type="ECO:0000313" key="4">
    <source>
        <dbReference type="EMBL" id="ASN25563.1"/>
    </source>
</evidence>
<evidence type="ECO:0000313" key="5">
    <source>
        <dbReference type="Proteomes" id="UP000031501"/>
    </source>
</evidence>
<evidence type="ECO:0000256" key="1">
    <source>
        <dbReference type="ARBA" id="ARBA00022801"/>
    </source>
</evidence>
<feature type="compositionally biased region" description="Basic and acidic residues" evidence="2">
    <location>
        <begin position="59"/>
        <end position="77"/>
    </location>
</feature>
<dbReference type="Pfam" id="PF13581">
    <property type="entry name" value="HATPase_c_2"/>
    <property type="match status" value="1"/>
</dbReference>
<evidence type="ECO:0000256" key="2">
    <source>
        <dbReference type="SAM" id="MobiDB-lite"/>
    </source>
</evidence>
<dbReference type="InterPro" id="IPR052016">
    <property type="entry name" value="Bact_Sigma-Reg"/>
</dbReference>
<accession>A0A221NZX0</accession>
<dbReference type="InterPro" id="IPR029016">
    <property type="entry name" value="GAF-like_dom_sf"/>
</dbReference>
<dbReference type="InterPro" id="IPR001932">
    <property type="entry name" value="PPM-type_phosphatase-like_dom"/>
</dbReference>
<dbReference type="PANTHER" id="PTHR43156">
    <property type="entry name" value="STAGE II SPORULATION PROTEIN E-RELATED"/>
    <property type="match status" value="1"/>
</dbReference>
<dbReference type="Gene3D" id="3.60.40.10">
    <property type="entry name" value="PPM-type phosphatase domain"/>
    <property type="match status" value="1"/>
</dbReference>
<reference evidence="4 5" key="1">
    <citation type="submission" date="2017-07" db="EMBL/GenBank/DDBJ databases">
        <title>Genome sequence of Streptomyces pluripotens MUSC 137T.</title>
        <authorList>
            <person name="Ser H.-L."/>
            <person name="Lee L.-H."/>
        </authorList>
    </citation>
    <scope>NUCLEOTIDE SEQUENCE [LARGE SCALE GENOMIC DNA]</scope>
    <source>
        <strain evidence="4 5">MUSC 137</strain>
    </source>
</reference>
<dbReference type="Pfam" id="PF07228">
    <property type="entry name" value="SpoIIE"/>
    <property type="match status" value="1"/>
</dbReference>
<dbReference type="Gene3D" id="3.30.450.40">
    <property type="match status" value="1"/>
</dbReference>
<dbReference type="InterPro" id="IPR003018">
    <property type="entry name" value="GAF"/>
</dbReference>
<dbReference type="STRING" id="1355015.LK06_016540"/>
<dbReference type="InterPro" id="IPR036457">
    <property type="entry name" value="PPM-type-like_dom_sf"/>
</dbReference>
<name>A0A221NZX0_9ACTN</name>
<dbReference type="GO" id="GO:0016791">
    <property type="term" value="F:phosphatase activity"/>
    <property type="evidence" value="ECO:0007669"/>
    <property type="project" value="TreeGrafter"/>
</dbReference>
<dbReference type="SUPFAM" id="SSF55781">
    <property type="entry name" value="GAF domain-like"/>
    <property type="match status" value="2"/>
</dbReference>
<dbReference type="InterPro" id="IPR036890">
    <property type="entry name" value="HATPase_C_sf"/>
</dbReference>
<dbReference type="InterPro" id="IPR003594">
    <property type="entry name" value="HATPase_dom"/>
</dbReference>
<dbReference type="SMART" id="SM00331">
    <property type="entry name" value="PP2C_SIG"/>
    <property type="match status" value="1"/>
</dbReference>